<protein>
    <recommendedName>
        <fullName evidence="6">6-bladed beta-propeller</fullName>
    </recommendedName>
</protein>
<evidence type="ECO:0000256" key="1">
    <source>
        <dbReference type="ARBA" id="ARBA00022737"/>
    </source>
</evidence>
<evidence type="ECO:0008006" key="6">
    <source>
        <dbReference type="Google" id="ProtNLM"/>
    </source>
</evidence>
<dbReference type="InterPro" id="IPR011042">
    <property type="entry name" value="6-blade_b-propeller_TolB-like"/>
</dbReference>
<sequence length="68" mass="7718">LLITDWANHCIRVLDSDGAFKSKFGQRGERPGQFLEPYGVAVDSEDRIFVAEKANNRVQMFTPEGEFI</sequence>
<name>R7UMJ7_CAPTE</name>
<organism evidence="3">
    <name type="scientific">Capitella teleta</name>
    <name type="common">Polychaete worm</name>
    <dbReference type="NCBI Taxonomy" id="283909"/>
    <lineage>
        <taxon>Eukaryota</taxon>
        <taxon>Metazoa</taxon>
        <taxon>Spiralia</taxon>
        <taxon>Lophotrochozoa</taxon>
        <taxon>Annelida</taxon>
        <taxon>Polychaeta</taxon>
        <taxon>Sedentaria</taxon>
        <taxon>Scolecida</taxon>
        <taxon>Capitellidae</taxon>
        <taxon>Capitella</taxon>
    </lineage>
</organism>
<dbReference type="OMA" id="RVQVITI"/>
<dbReference type="InterPro" id="IPR050952">
    <property type="entry name" value="TRIM-NHL_E3_ligases"/>
</dbReference>
<evidence type="ECO:0000313" key="3">
    <source>
        <dbReference type="EMBL" id="ELU05147.1"/>
    </source>
</evidence>
<reference evidence="3 5" key="2">
    <citation type="journal article" date="2013" name="Nature">
        <title>Insights into bilaterian evolution from three spiralian genomes.</title>
        <authorList>
            <person name="Simakov O."/>
            <person name="Marletaz F."/>
            <person name="Cho S.J."/>
            <person name="Edsinger-Gonzales E."/>
            <person name="Havlak P."/>
            <person name="Hellsten U."/>
            <person name="Kuo D.H."/>
            <person name="Larsson T."/>
            <person name="Lv J."/>
            <person name="Arendt D."/>
            <person name="Savage R."/>
            <person name="Osoegawa K."/>
            <person name="de Jong P."/>
            <person name="Grimwood J."/>
            <person name="Chapman J.A."/>
            <person name="Shapiro H."/>
            <person name="Aerts A."/>
            <person name="Otillar R.P."/>
            <person name="Terry A.Y."/>
            <person name="Boore J.L."/>
            <person name="Grigoriev I.V."/>
            <person name="Lindberg D.R."/>
            <person name="Seaver E.C."/>
            <person name="Weisblat D.A."/>
            <person name="Putnam N.H."/>
            <person name="Rokhsar D.S."/>
        </authorList>
    </citation>
    <scope>NUCLEOTIDE SEQUENCE</scope>
    <source>
        <strain evidence="3 5">I ESC-2004</strain>
    </source>
</reference>
<feature type="non-terminal residue" evidence="3">
    <location>
        <position position="68"/>
    </location>
</feature>
<dbReference type="STRING" id="283909.R7UMJ7"/>
<feature type="repeat" description="NHL" evidence="2">
    <location>
        <begin position="21"/>
        <end position="64"/>
    </location>
</feature>
<gene>
    <name evidence="3" type="ORF">CAPTEDRAFT_69524</name>
</gene>
<dbReference type="OrthoDB" id="10039644at2759"/>
<dbReference type="PROSITE" id="PS51125">
    <property type="entry name" value="NHL"/>
    <property type="match status" value="1"/>
</dbReference>
<reference evidence="4" key="3">
    <citation type="submission" date="2015-06" db="UniProtKB">
        <authorList>
            <consortium name="EnsemblMetazoa"/>
        </authorList>
    </citation>
    <scope>IDENTIFICATION</scope>
</reference>
<keyword evidence="5" id="KW-1185">Reference proteome</keyword>
<dbReference type="GO" id="GO:0000209">
    <property type="term" value="P:protein polyubiquitination"/>
    <property type="evidence" value="ECO:0007669"/>
    <property type="project" value="TreeGrafter"/>
</dbReference>
<dbReference type="EMBL" id="KB301771">
    <property type="protein sequence ID" value="ELU05147.1"/>
    <property type="molecule type" value="Genomic_DNA"/>
</dbReference>
<dbReference type="AlphaFoldDB" id="R7UMJ7"/>
<reference evidence="5" key="1">
    <citation type="submission" date="2012-12" db="EMBL/GenBank/DDBJ databases">
        <authorList>
            <person name="Hellsten U."/>
            <person name="Grimwood J."/>
            <person name="Chapman J.A."/>
            <person name="Shapiro H."/>
            <person name="Aerts A."/>
            <person name="Otillar R.P."/>
            <person name="Terry A.Y."/>
            <person name="Boore J.L."/>
            <person name="Simakov O."/>
            <person name="Marletaz F."/>
            <person name="Cho S.-J."/>
            <person name="Edsinger-Gonzales E."/>
            <person name="Havlak P."/>
            <person name="Kuo D.-H."/>
            <person name="Larsson T."/>
            <person name="Lv J."/>
            <person name="Arendt D."/>
            <person name="Savage R."/>
            <person name="Osoegawa K."/>
            <person name="de Jong P."/>
            <person name="Lindberg D.R."/>
            <person name="Seaver E.C."/>
            <person name="Weisblat D.A."/>
            <person name="Putnam N.H."/>
            <person name="Grigoriev I.V."/>
            <person name="Rokhsar D.S."/>
        </authorList>
    </citation>
    <scope>NUCLEOTIDE SEQUENCE</scope>
    <source>
        <strain evidence="5">I ESC-2004</strain>
    </source>
</reference>
<dbReference type="HOGENOM" id="CLU_2801280_0_0_1"/>
<accession>R7UMJ7</accession>
<dbReference type="InterPro" id="IPR001258">
    <property type="entry name" value="NHL_repeat"/>
</dbReference>
<dbReference type="PANTHER" id="PTHR24104">
    <property type="entry name" value="E3 UBIQUITIN-PROTEIN LIGASE NHLRC1-RELATED"/>
    <property type="match status" value="1"/>
</dbReference>
<evidence type="ECO:0000313" key="4">
    <source>
        <dbReference type="EnsemblMetazoa" id="CapteP69524"/>
    </source>
</evidence>
<dbReference type="Gene3D" id="2.120.10.30">
    <property type="entry name" value="TolB, C-terminal domain"/>
    <property type="match status" value="1"/>
</dbReference>
<evidence type="ECO:0000313" key="5">
    <source>
        <dbReference type="Proteomes" id="UP000014760"/>
    </source>
</evidence>
<dbReference type="Proteomes" id="UP000014760">
    <property type="component" value="Unassembled WGS sequence"/>
</dbReference>
<dbReference type="Pfam" id="PF17170">
    <property type="entry name" value="DUF5128"/>
    <property type="match status" value="1"/>
</dbReference>
<dbReference type="SUPFAM" id="SSF101898">
    <property type="entry name" value="NHL repeat"/>
    <property type="match status" value="1"/>
</dbReference>
<dbReference type="GO" id="GO:0043161">
    <property type="term" value="P:proteasome-mediated ubiquitin-dependent protein catabolic process"/>
    <property type="evidence" value="ECO:0007669"/>
    <property type="project" value="TreeGrafter"/>
</dbReference>
<proteinExistence type="predicted"/>
<keyword evidence="1" id="KW-0677">Repeat</keyword>
<dbReference type="EMBL" id="AMQN01001349">
    <property type="status" value="NOT_ANNOTATED_CDS"/>
    <property type="molecule type" value="Genomic_DNA"/>
</dbReference>
<evidence type="ECO:0000256" key="2">
    <source>
        <dbReference type="PROSITE-ProRule" id="PRU00504"/>
    </source>
</evidence>
<dbReference type="EnsemblMetazoa" id="CapteT69524">
    <property type="protein sequence ID" value="CapteP69524"/>
    <property type="gene ID" value="CapteG69524"/>
</dbReference>
<dbReference type="PANTHER" id="PTHR24104:SF57">
    <property type="entry name" value="BEE-MILK PROTEIN"/>
    <property type="match status" value="1"/>
</dbReference>
<dbReference type="GO" id="GO:0061630">
    <property type="term" value="F:ubiquitin protein ligase activity"/>
    <property type="evidence" value="ECO:0007669"/>
    <property type="project" value="TreeGrafter"/>
</dbReference>
<feature type="non-terminal residue" evidence="3">
    <location>
        <position position="1"/>
    </location>
</feature>